<dbReference type="InterPro" id="IPR036875">
    <property type="entry name" value="Znf_CCHC_sf"/>
</dbReference>
<feature type="compositionally biased region" description="Basic and acidic residues" evidence="2">
    <location>
        <begin position="255"/>
        <end position="265"/>
    </location>
</feature>
<keyword evidence="1" id="KW-0863">Zinc-finger</keyword>
<dbReference type="Gene3D" id="2.40.70.10">
    <property type="entry name" value="Acid Proteases"/>
    <property type="match status" value="1"/>
</dbReference>
<dbReference type="SMART" id="SM00343">
    <property type="entry name" value="ZnF_C2HC"/>
    <property type="match status" value="2"/>
</dbReference>
<proteinExistence type="predicted"/>
<evidence type="ECO:0000259" key="3">
    <source>
        <dbReference type="PROSITE" id="PS50158"/>
    </source>
</evidence>
<dbReference type="GO" id="GO:0003676">
    <property type="term" value="F:nucleic acid binding"/>
    <property type="evidence" value="ECO:0007669"/>
    <property type="project" value="InterPro"/>
</dbReference>
<dbReference type="CDD" id="cd00303">
    <property type="entry name" value="retropepsin_like"/>
    <property type="match status" value="1"/>
</dbReference>
<evidence type="ECO:0000256" key="2">
    <source>
        <dbReference type="SAM" id="MobiDB-lite"/>
    </source>
</evidence>
<dbReference type="Gene3D" id="4.10.60.10">
    <property type="entry name" value="Zinc finger, CCHC-type"/>
    <property type="match status" value="1"/>
</dbReference>
<dbReference type="GO" id="GO:0008270">
    <property type="term" value="F:zinc ion binding"/>
    <property type="evidence" value="ECO:0007669"/>
    <property type="project" value="UniProtKB-KW"/>
</dbReference>
<dbReference type="InterPro" id="IPR001878">
    <property type="entry name" value="Znf_CCHC"/>
</dbReference>
<organism evidence="4 5">
    <name type="scientific">Ceutorhynchus assimilis</name>
    <name type="common">cabbage seed weevil</name>
    <dbReference type="NCBI Taxonomy" id="467358"/>
    <lineage>
        <taxon>Eukaryota</taxon>
        <taxon>Metazoa</taxon>
        <taxon>Ecdysozoa</taxon>
        <taxon>Arthropoda</taxon>
        <taxon>Hexapoda</taxon>
        <taxon>Insecta</taxon>
        <taxon>Pterygota</taxon>
        <taxon>Neoptera</taxon>
        <taxon>Endopterygota</taxon>
        <taxon>Coleoptera</taxon>
        <taxon>Polyphaga</taxon>
        <taxon>Cucujiformia</taxon>
        <taxon>Curculionidae</taxon>
        <taxon>Ceutorhynchinae</taxon>
        <taxon>Ceutorhynchus</taxon>
    </lineage>
</organism>
<dbReference type="InterPro" id="IPR021109">
    <property type="entry name" value="Peptidase_aspartic_dom_sf"/>
</dbReference>
<evidence type="ECO:0000256" key="1">
    <source>
        <dbReference type="PROSITE-ProRule" id="PRU00047"/>
    </source>
</evidence>
<dbReference type="EMBL" id="OU892283">
    <property type="protein sequence ID" value="CAG9771552.1"/>
    <property type="molecule type" value="Genomic_DNA"/>
</dbReference>
<dbReference type="SUPFAM" id="SSF50630">
    <property type="entry name" value="Acid proteases"/>
    <property type="match status" value="1"/>
</dbReference>
<dbReference type="PROSITE" id="PS50158">
    <property type="entry name" value="ZF_CCHC"/>
    <property type="match status" value="1"/>
</dbReference>
<name>A0A9N9QI84_9CUCU</name>
<reference evidence="4" key="1">
    <citation type="submission" date="2022-01" db="EMBL/GenBank/DDBJ databases">
        <authorList>
            <person name="King R."/>
        </authorList>
    </citation>
    <scope>NUCLEOTIDE SEQUENCE</scope>
</reference>
<accession>A0A9N9QI84</accession>
<feature type="region of interest" description="Disordered" evidence="2">
    <location>
        <begin position="221"/>
        <end position="277"/>
    </location>
</feature>
<dbReference type="Proteomes" id="UP001152799">
    <property type="component" value="Chromosome 7"/>
</dbReference>
<feature type="region of interest" description="Disordered" evidence="2">
    <location>
        <begin position="1"/>
        <end position="35"/>
    </location>
</feature>
<dbReference type="AlphaFoldDB" id="A0A9N9QI84"/>
<gene>
    <name evidence="4" type="ORF">CEUTPL_LOCUS11983</name>
</gene>
<dbReference type="OrthoDB" id="6770075at2759"/>
<protein>
    <recommendedName>
        <fullName evidence="3">CCHC-type domain-containing protein</fullName>
    </recommendedName>
</protein>
<dbReference type="Pfam" id="PF13650">
    <property type="entry name" value="Asp_protease_2"/>
    <property type="match status" value="1"/>
</dbReference>
<evidence type="ECO:0000313" key="4">
    <source>
        <dbReference type="EMBL" id="CAG9771552.1"/>
    </source>
</evidence>
<evidence type="ECO:0000313" key="5">
    <source>
        <dbReference type="Proteomes" id="UP001152799"/>
    </source>
</evidence>
<sequence length="846" mass="95111">MRQGSVIDSENDSVHEDSFSEVSDDDSPSKVPNVKLPVTSDTLQEDCFAIVKFLYNEGTKKETTKEFVAQIEKVAKSYIAVNCLRSYKGHKDSFVFPEVEDKSKIKLQQVRSILSAPRIHRGVHVFEAPSVADLEDAGPSGLIKESFISSSPATVTDSTLCSPSTVAHIFAKAIRQKRSMTSEIQVVKKPTPRLKQLRYGEVVTTEEVAARFREAENRKIKRPKIVQTSRTSETNLAGKKLKKKSESSSDDDDIISLHDESDDSKFVNSDEDSTFMGSEERNLDIAQENKEAEVESYDNSDETEMDMPLAELRKKIEIKVGDFVIVKFIYNLGTKKEIGKNFVAEIVELDNITAKFLRKFSKETATYIFPLVEDKQVIIFDQILAIDCEDGTSINLDKVCSEKDHGGVLEANNESVYSIKLNNDVLMLQTSNAQELPSAEEPHCNFVNSGVETYTLKVERASEPTEGLQTCGIYEQMKACPHPFKDVFCNDKIIETSEVLGKIFDIEYNEAGSNRRQIENRVISYFRDYILDCEELPEVLMIDEEAEVEEVEEAEQLEQLGAEPEPEEVEQLEQPGGCKGRSRFLCPRSLKIDIPQDYLVDAIITGINNEDVVRAARSSKFSDTNELYAYLSTLNNLPQNFTRLERKQFVYQPSTSAADAKNSVNSNNKVSKGVICFNCQGQHYFKNCPKPKLECFHCKKLGHKQNQCPLKSTKNSFKNSVHAVDKTGEPNPYIMPVNLNGIKFKCLVDTSSTRTLLKRSVIEKLGLRIENNDIGKLVLRGFSGNLVVSEGTVAVRIRMDNACAELEVIVLDDEQMMHDFIYLIPPFSKVVGVNHDAGWPNVKQLC</sequence>
<feature type="domain" description="CCHC-type" evidence="3">
    <location>
        <begin position="695"/>
        <end position="709"/>
    </location>
</feature>
<dbReference type="SUPFAM" id="SSF57756">
    <property type="entry name" value="Retrovirus zinc finger-like domains"/>
    <property type="match status" value="1"/>
</dbReference>
<keyword evidence="1" id="KW-0862">Zinc</keyword>
<keyword evidence="1" id="KW-0479">Metal-binding</keyword>
<feature type="compositionally biased region" description="Polar residues" evidence="2">
    <location>
        <begin position="226"/>
        <end position="235"/>
    </location>
</feature>
<keyword evidence="5" id="KW-1185">Reference proteome</keyword>